<name>A0A4R8M0H0_9BURK</name>
<accession>A0A4R8M0H0</accession>
<dbReference type="Pfam" id="PF06833">
    <property type="entry name" value="MdcE"/>
    <property type="match status" value="1"/>
</dbReference>
<organism evidence="1 2">
    <name type="scientific">Paraburkholderia rhizosphaerae</name>
    <dbReference type="NCBI Taxonomy" id="480658"/>
    <lineage>
        <taxon>Bacteria</taxon>
        <taxon>Pseudomonadati</taxon>
        <taxon>Pseudomonadota</taxon>
        <taxon>Betaproteobacteria</taxon>
        <taxon>Burkholderiales</taxon>
        <taxon>Burkholderiaceae</taxon>
        <taxon>Paraburkholderia</taxon>
    </lineage>
</organism>
<dbReference type="Gene3D" id="3.90.226.10">
    <property type="entry name" value="2-enoyl-CoA Hydratase, Chain A, domain 1"/>
    <property type="match status" value="1"/>
</dbReference>
<gene>
    <name evidence="1" type="ORF">BX592_101202</name>
</gene>
<dbReference type="AlphaFoldDB" id="A0A4R8M0H0"/>
<evidence type="ECO:0000313" key="2">
    <source>
        <dbReference type="Proteomes" id="UP000295509"/>
    </source>
</evidence>
<evidence type="ECO:0000313" key="1">
    <source>
        <dbReference type="EMBL" id="TDY54746.1"/>
    </source>
</evidence>
<proteinExistence type="predicted"/>
<dbReference type="SUPFAM" id="SSF52096">
    <property type="entry name" value="ClpP/crotonase"/>
    <property type="match status" value="1"/>
</dbReference>
<protein>
    <submittedName>
        <fullName evidence="1">Malonate decarboxylase gamma subunit</fullName>
    </submittedName>
</protein>
<comment type="caution">
    <text evidence="1">The sequence shown here is derived from an EMBL/GenBank/DDBJ whole genome shotgun (WGS) entry which is preliminary data.</text>
</comment>
<dbReference type="OrthoDB" id="8558460at2"/>
<dbReference type="RefSeq" id="WP_134189771.1">
    <property type="nucleotide sequence ID" value="NZ_JBHLUW010000027.1"/>
</dbReference>
<keyword evidence="2" id="KW-1185">Reference proteome</keyword>
<dbReference type="Proteomes" id="UP000295509">
    <property type="component" value="Unassembled WGS sequence"/>
</dbReference>
<reference evidence="1 2" key="1">
    <citation type="submission" date="2019-03" db="EMBL/GenBank/DDBJ databases">
        <title>Genomic Encyclopedia of Type Strains, Phase III (KMG-III): the genomes of soil and plant-associated and newly described type strains.</title>
        <authorList>
            <person name="Whitman W."/>
        </authorList>
    </citation>
    <scope>NUCLEOTIDE SEQUENCE [LARGE SCALE GENOMIC DNA]</scope>
    <source>
        <strain evidence="1 2">LMG 29544</strain>
    </source>
</reference>
<sequence>MTLDEILESLFPSGYHLIAVNGILYGHATRPAGGSLHVIGITDGIAPGVDETATLSRYLLDVFGHVQREPIVVLVDSSSQRMSKRDELLGLNEYLAHLAKCLFYASSLGHPTVGLLYGNTAAGAFLATALAARTLAALPGAHPEVMDLPSIARVTKLPMEWLESKAKSNPVFAPGLDNLAQTGAVHEVWDPRSSLAAQLESAIRAQTVHAGDLRDELGLQRKGRPKAAPISDRVYQLAIDAF</sequence>
<dbReference type="EMBL" id="SORE01000001">
    <property type="protein sequence ID" value="TDY54746.1"/>
    <property type="molecule type" value="Genomic_DNA"/>
</dbReference>
<dbReference type="InterPro" id="IPR029045">
    <property type="entry name" value="ClpP/crotonase-like_dom_sf"/>
</dbReference>